<accession>A0A0E3CFP2</accession>
<sequence>MESVFKADRQDGYRQERSSPRQIGRALTTAAIQRNFMAIYQKTRWRQARQVAGTGMHIENPLTDGALKMVVVAVVSYLIHGRALRQVDFMKKTLFSHRFERSVHGRNPQPR</sequence>
<feature type="region of interest" description="Disordered" evidence="1">
    <location>
        <begin position="1"/>
        <end position="22"/>
    </location>
</feature>
<comment type="caution">
    <text evidence="2">The sequence shown here is derived from an EMBL/GenBank/DDBJ whole genome shotgun (WGS) entry which is preliminary data.</text>
</comment>
<evidence type="ECO:0000256" key="1">
    <source>
        <dbReference type="SAM" id="MobiDB-lite"/>
    </source>
</evidence>
<dbReference type="Proteomes" id="UP000029549">
    <property type="component" value="Unassembled WGS sequence"/>
</dbReference>
<reference evidence="2 3" key="1">
    <citation type="submission" date="2013-09" db="EMBL/GenBank/DDBJ databases">
        <title>High correlation between genotypes and phenotypes of environmental bacteria Comamonas testosteroni strains.</title>
        <authorList>
            <person name="Liu L."/>
            <person name="Zhu W."/>
            <person name="Xia X."/>
            <person name="Xu B."/>
            <person name="Luo M."/>
            <person name="Wang G."/>
        </authorList>
    </citation>
    <scope>NUCLEOTIDE SEQUENCE [LARGE SCALE GENOMIC DNA]</scope>
    <source>
        <strain evidence="2 3">DF2</strain>
    </source>
</reference>
<evidence type="ECO:0000313" key="2">
    <source>
        <dbReference type="EMBL" id="KGH10448.1"/>
    </source>
</evidence>
<organism evidence="2 3">
    <name type="scientific">Comamonas thiooxydans</name>
    <dbReference type="NCBI Taxonomy" id="363952"/>
    <lineage>
        <taxon>Bacteria</taxon>
        <taxon>Pseudomonadati</taxon>
        <taxon>Pseudomonadota</taxon>
        <taxon>Betaproteobacteria</taxon>
        <taxon>Burkholderiales</taxon>
        <taxon>Comamonadaceae</taxon>
        <taxon>Comamonas</taxon>
    </lineage>
</organism>
<proteinExistence type="predicted"/>
<gene>
    <name evidence="2" type="ORF">P608_15190</name>
</gene>
<keyword evidence="3" id="KW-1185">Reference proteome</keyword>
<dbReference type="EMBL" id="AWTP01000115">
    <property type="protein sequence ID" value="KGH10448.1"/>
    <property type="molecule type" value="Genomic_DNA"/>
</dbReference>
<dbReference type="AlphaFoldDB" id="A0A0E3CFP2"/>
<name>A0A0E3CFP2_9BURK</name>
<feature type="compositionally biased region" description="Basic and acidic residues" evidence="1">
    <location>
        <begin position="1"/>
        <end position="19"/>
    </location>
</feature>
<evidence type="ECO:0000313" key="3">
    <source>
        <dbReference type="Proteomes" id="UP000029549"/>
    </source>
</evidence>
<protein>
    <submittedName>
        <fullName evidence="2">Uncharacterized protein</fullName>
    </submittedName>
</protein>